<gene>
    <name evidence="3" type="ORF">BGCPKDLD_4403</name>
</gene>
<feature type="compositionally biased region" description="Basic and acidic residues" evidence="1">
    <location>
        <begin position="1162"/>
        <end position="1191"/>
    </location>
</feature>
<organism evidence="3 4">
    <name type="scientific">Methylorubrum suomiense</name>
    <dbReference type="NCBI Taxonomy" id="144191"/>
    <lineage>
        <taxon>Bacteria</taxon>
        <taxon>Pseudomonadati</taxon>
        <taxon>Pseudomonadota</taxon>
        <taxon>Alphaproteobacteria</taxon>
        <taxon>Hyphomicrobiales</taxon>
        <taxon>Methylobacteriaceae</taxon>
        <taxon>Methylorubrum</taxon>
    </lineage>
</organism>
<sequence length="1210" mass="125614">MRLGCAGEAKAKSVRDLLTALAGAVVLILVAALAVPPFIDWSGQRALIDRAIAQSLGTPASSAGAIDLRLLPSPHLRLDQLRLGAEDGPSLEARQVDAEIALSPLLKSEVRFTRTSIERARVTLPVADDALLLPRGGETPRRDVVIEALTVRHLSVATWRDGAEPSEIWAADDVRLRAPNLAGPWLAEGMVAGSPFHLATGVVTSDGTLNLKFTGGGDTLPRLEADARLTFKPEAVEGGAQARRGLVPEAEGSAKLTVGPPVQAAGDYLPLTLAGKFEARGTVVNAKSVELELDPGGKAARLSGTGRIDWRAARAGLDLRTRRLDLDGLLLTPGGRALLSRGAGGLAPSLPMMLDLDLKAESVALGLEIWSDVAFRGTFDRSGGLVLRRFSGLAPGAATVSATGEIDLSASARFTGHLDIAARNSEGLGRYLGRLGAEDAVASLLDGRALDLGADLSSTATDLSLRNLRLALGPVRVTGNAAYTRPQAGRRGRLEAQIAANGIDIAELPPASRLMESLDRHDLGLTLSARDVRYGASGGAGGTIMVRLQSDGASLVVDSLEIADLAGASAKLAGRIAPDGSGKIEGRVSAPKAAPLLALLERGFLAEARLVPRAFREAGLDLDLTLERESGEADALRAQARGKAGGGEIEASALIRAGRIDNLAARLDVARAGLWFGRDDLAALRQPARLRLSGTRSPGAETTRPNEERLALEVAPVMAPVVAPLALTIEGAFPGLSLASQKPILLDVSGRPPLSGEVRIEGTDLTPYLALTGAAVSGAGPLPASGTLALSRRGEALHLDLTGQAAGSDITAALDRHQDGAVTGAVSLGRLSLPALTTALILPTDPRGTRFAPAPDLPRANLDLKIGRLDLGRGYVAEAAAFRLLREGDALRIGDLTAGLGGGRIGASVTVTRPAGAASVSGEATLSDVNLAQIVEGGRLAATLSGGLRFSASGPNPAALTDDLSGNGDIRLSQIRLPEADPAALDRALVRALAEDDPLRDGRPQALVSEEFSAAPLVAKGPATAAVTLVGGMLRSAPFGLDLGPARWNGTFGVDLRSGSLDAKGILTSLSAPKGWSGAPPAVQLGFSGPLGAPERRVDAAPLTTGLAALVLQRELEKIELFDADQAERQRRRARIEMDRARAAAEEAARLARIKAQQAAEEAARRQREAEDTARRQREVEDLARRARQDAEPSPETPAPLDITPPGVRP</sequence>
<evidence type="ECO:0000313" key="4">
    <source>
        <dbReference type="Proteomes" id="UP001055093"/>
    </source>
</evidence>
<dbReference type="Pfam" id="PF05170">
    <property type="entry name" value="AsmA"/>
    <property type="match status" value="1"/>
</dbReference>
<keyword evidence="4" id="KW-1185">Reference proteome</keyword>
<evidence type="ECO:0000256" key="1">
    <source>
        <dbReference type="SAM" id="MobiDB-lite"/>
    </source>
</evidence>
<feature type="domain" description="AsmA" evidence="2">
    <location>
        <begin position="17"/>
        <end position="126"/>
    </location>
</feature>
<comment type="caution">
    <text evidence="3">The sequence shown here is derived from an EMBL/GenBank/DDBJ whole genome shotgun (WGS) entry which is preliminary data.</text>
</comment>
<name>A0ABQ4V068_9HYPH</name>
<feature type="region of interest" description="Disordered" evidence="1">
    <location>
        <begin position="1160"/>
        <end position="1210"/>
    </location>
</feature>
<dbReference type="Proteomes" id="UP001055093">
    <property type="component" value="Unassembled WGS sequence"/>
</dbReference>
<dbReference type="InterPro" id="IPR052894">
    <property type="entry name" value="AsmA-related"/>
</dbReference>
<reference evidence="3" key="2">
    <citation type="submission" date="2021-08" db="EMBL/GenBank/DDBJ databases">
        <authorList>
            <person name="Tani A."/>
            <person name="Ola A."/>
            <person name="Ogura Y."/>
            <person name="Katsura K."/>
            <person name="Hayashi T."/>
        </authorList>
    </citation>
    <scope>NUCLEOTIDE SEQUENCE</scope>
    <source>
        <strain evidence="3">DSM 14458</strain>
    </source>
</reference>
<dbReference type="PANTHER" id="PTHR30441:SF4">
    <property type="entry name" value="PROTEIN ASMA"/>
    <property type="match status" value="1"/>
</dbReference>
<evidence type="ECO:0000259" key="2">
    <source>
        <dbReference type="Pfam" id="PF05170"/>
    </source>
</evidence>
<dbReference type="InterPro" id="IPR007844">
    <property type="entry name" value="AsmA"/>
</dbReference>
<reference evidence="3" key="1">
    <citation type="journal article" date="2021" name="Front. Microbiol.">
        <title>Comprehensive Comparative Genomics and Phenotyping of Methylobacterium Species.</title>
        <authorList>
            <person name="Alessa O."/>
            <person name="Ogura Y."/>
            <person name="Fujitani Y."/>
            <person name="Takami H."/>
            <person name="Hayashi T."/>
            <person name="Sahin N."/>
            <person name="Tani A."/>
        </authorList>
    </citation>
    <scope>NUCLEOTIDE SEQUENCE</scope>
    <source>
        <strain evidence="3">DSM 14458</strain>
    </source>
</reference>
<evidence type="ECO:0000313" key="3">
    <source>
        <dbReference type="EMBL" id="GJE77796.1"/>
    </source>
</evidence>
<protein>
    <recommendedName>
        <fullName evidence="2">AsmA domain-containing protein</fullName>
    </recommendedName>
</protein>
<proteinExistence type="predicted"/>
<dbReference type="EMBL" id="BPRE01000017">
    <property type="protein sequence ID" value="GJE77796.1"/>
    <property type="molecule type" value="Genomic_DNA"/>
</dbReference>
<dbReference type="PANTHER" id="PTHR30441">
    <property type="entry name" value="DUF748 DOMAIN-CONTAINING PROTEIN"/>
    <property type="match status" value="1"/>
</dbReference>
<accession>A0ABQ4V068</accession>